<dbReference type="AlphaFoldDB" id="A0A3P7Z0H7"/>
<name>A0A3P7Z0H7_HELPZ</name>
<protein>
    <submittedName>
        <fullName evidence="3">SET domain-containing protein</fullName>
    </submittedName>
</protein>
<dbReference type="EMBL" id="UZAH01025807">
    <property type="protein sequence ID" value="VDO70823.1"/>
    <property type="molecule type" value="Genomic_DNA"/>
</dbReference>
<reference evidence="3" key="2">
    <citation type="submission" date="2019-09" db="UniProtKB">
        <authorList>
            <consortium name="WormBaseParasite"/>
        </authorList>
    </citation>
    <scope>IDENTIFICATION</scope>
</reference>
<keyword evidence="2" id="KW-1185">Reference proteome</keyword>
<accession>A0A3P7Z0H7</accession>
<dbReference type="Proteomes" id="UP000050761">
    <property type="component" value="Unassembled WGS sequence"/>
</dbReference>
<proteinExistence type="predicted"/>
<evidence type="ECO:0000313" key="3">
    <source>
        <dbReference type="WBParaSite" id="HPBE_0000707001-mRNA-1"/>
    </source>
</evidence>
<gene>
    <name evidence="1" type="ORF">HPBE_LOCUS7071</name>
</gene>
<evidence type="ECO:0000313" key="1">
    <source>
        <dbReference type="EMBL" id="VDO70823.1"/>
    </source>
</evidence>
<evidence type="ECO:0000313" key="2">
    <source>
        <dbReference type="Proteomes" id="UP000050761"/>
    </source>
</evidence>
<dbReference type="WBParaSite" id="HPBE_0000707001-mRNA-1">
    <property type="protein sequence ID" value="HPBE_0000707001-mRNA-1"/>
    <property type="gene ID" value="HPBE_0000707001"/>
</dbReference>
<sequence>MPLGGLDEALGYMDALRSTSLRVAAYSPDSLDAIWSELRKGASYVYLDYAINIAKDQLNLFRHQVPSGKSFLIHAQRVSHVYARKCHGEADEYHGKPFPLDFNRRSGVLYTSTLEEHCWLNAGGSQVVCSCGLDLCNGNISLIGEKWMSTPDIEIEFIKCIKEYLIDHRASPSTLHQPIDALCARDGTAGKWDAVHRLSEMRRSKSAEPSRGLRLGDESSFHMNTATGLLGTLVDVIDKANELLGTLADVFGTVTELLGTSADVFGTKALVANVCNCTNAIF</sequence>
<organism evidence="1">
    <name type="scientific">Heligmosomoides polygyrus</name>
    <name type="common">Parasitic roundworm</name>
    <dbReference type="NCBI Taxonomy" id="6339"/>
    <lineage>
        <taxon>Eukaryota</taxon>
        <taxon>Metazoa</taxon>
        <taxon>Ecdysozoa</taxon>
        <taxon>Nematoda</taxon>
        <taxon>Chromadorea</taxon>
        <taxon>Rhabditida</taxon>
        <taxon>Rhabditina</taxon>
        <taxon>Rhabditomorpha</taxon>
        <taxon>Strongyloidea</taxon>
        <taxon>Heligmosomidae</taxon>
        <taxon>Heligmosomoides</taxon>
    </lineage>
</organism>
<reference evidence="1 2" key="1">
    <citation type="submission" date="2018-11" db="EMBL/GenBank/DDBJ databases">
        <authorList>
            <consortium name="Pathogen Informatics"/>
        </authorList>
    </citation>
    <scope>NUCLEOTIDE SEQUENCE [LARGE SCALE GENOMIC DNA]</scope>
</reference>